<dbReference type="Proteomes" id="UP000315295">
    <property type="component" value="Unassembled WGS sequence"/>
</dbReference>
<feature type="compositionally biased region" description="Low complexity" evidence="1">
    <location>
        <begin position="76"/>
        <end position="85"/>
    </location>
</feature>
<dbReference type="AlphaFoldDB" id="A0A540LBP9"/>
<evidence type="ECO:0000256" key="1">
    <source>
        <dbReference type="SAM" id="MobiDB-lite"/>
    </source>
</evidence>
<evidence type="ECO:0000313" key="3">
    <source>
        <dbReference type="Proteomes" id="UP000315295"/>
    </source>
</evidence>
<organism evidence="2 3">
    <name type="scientific">Malus baccata</name>
    <name type="common">Siberian crab apple</name>
    <name type="synonym">Pyrus baccata</name>
    <dbReference type="NCBI Taxonomy" id="106549"/>
    <lineage>
        <taxon>Eukaryota</taxon>
        <taxon>Viridiplantae</taxon>
        <taxon>Streptophyta</taxon>
        <taxon>Embryophyta</taxon>
        <taxon>Tracheophyta</taxon>
        <taxon>Spermatophyta</taxon>
        <taxon>Magnoliopsida</taxon>
        <taxon>eudicotyledons</taxon>
        <taxon>Gunneridae</taxon>
        <taxon>Pentapetalae</taxon>
        <taxon>rosids</taxon>
        <taxon>fabids</taxon>
        <taxon>Rosales</taxon>
        <taxon>Rosaceae</taxon>
        <taxon>Amygdaloideae</taxon>
        <taxon>Maleae</taxon>
        <taxon>Malus</taxon>
    </lineage>
</organism>
<proteinExistence type="predicted"/>
<protein>
    <recommendedName>
        <fullName evidence="4">Cysteine-rich transmembrane CYSTM domain-containing protein</fullName>
    </recommendedName>
</protein>
<keyword evidence="3" id="KW-1185">Reference proteome</keyword>
<comment type="caution">
    <text evidence="2">The sequence shown here is derived from an EMBL/GenBank/DDBJ whole genome shotgun (WGS) entry which is preliminary data.</text>
</comment>
<sequence>MEEKRRDAAGTQPASNADSPATEPSSTRRRGGAQKRKASSLGGSTSSSTPSKRFAREKPLLSHTPIHNGPLTRARQGPSSFASASASASAAGAAAKPAAQAKRPDPVHQGDIMGFLSFICCCLHHGSRVCGEGPAAAAGGGGGSTVSSSQPLNTESPVVPIVVPHFPLNPNISRISIRFKQEQGKSKRERERGQVHQEDIMGFLSFICCCLHHRSRVCVEGSAAATAAGGDTASSLRQPLNSESPVVPILVPHFPVNPNLCRL</sequence>
<feature type="compositionally biased region" description="Polar residues" evidence="1">
    <location>
        <begin position="12"/>
        <end position="25"/>
    </location>
</feature>
<dbReference type="EMBL" id="VIEB01000661">
    <property type="protein sequence ID" value="TQD83887.1"/>
    <property type="molecule type" value="Genomic_DNA"/>
</dbReference>
<evidence type="ECO:0008006" key="4">
    <source>
        <dbReference type="Google" id="ProtNLM"/>
    </source>
</evidence>
<feature type="compositionally biased region" description="Low complexity" evidence="1">
    <location>
        <begin position="39"/>
        <end position="51"/>
    </location>
</feature>
<accession>A0A540LBP9</accession>
<reference evidence="2 3" key="1">
    <citation type="journal article" date="2019" name="G3 (Bethesda)">
        <title>Sequencing of a Wild Apple (Malus baccata) Genome Unravels the Differences Between Cultivated and Wild Apple Species Regarding Disease Resistance and Cold Tolerance.</title>
        <authorList>
            <person name="Chen X."/>
        </authorList>
    </citation>
    <scope>NUCLEOTIDE SEQUENCE [LARGE SCALE GENOMIC DNA]</scope>
    <source>
        <strain evidence="3">cv. Shandingzi</strain>
        <tissue evidence="2">Leaves</tissue>
    </source>
</reference>
<evidence type="ECO:0000313" key="2">
    <source>
        <dbReference type="EMBL" id="TQD83887.1"/>
    </source>
</evidence>
<gene>
    <name evidence="2" type="ORF">C1H46_030545</name>
</gene>
<dbReference type="STRING" id="106549.A0A540LBP9"/>
<feature type="region of interest" description="Disordered" evidence="1">
    <location>
        <begin position="1"/>
        <end position="85"/>
    </location>
</feature>
<feature type="compositionally biased region" description="Basic residues" evidence="1">
    <location>
        <begin position="27"/>
        <end position="38"/>
    </location>
</feature>
<name>A0A540LBP9_MALBA</name>